<dbReference type="InParanoid" id="A0A6P8Y5U1"/>
<feature type="compositionally biased region" description="Acidic residues" evidence="1">
    <location>
        <begin position="144"/>
        <end position="162"/>
    </location>
</feature>
<dbReference type="PROSITE" id="PS50181">
    <property type="entry name" value="FBOX"/>
    <property type="match status" value="1"/>
</dbReference>
<keyword evidence="3" id="KW-1185">Reference proteome</keyword>
<dbReference type="SUPFAM" id="SSF81383">
    <property type="entry name" value="F-box domain"/>
    <property type="match status" value="1"/>
</dbReference>
<dbReference type="InterPro" id="IPR032675">
    <property type="entry name" value="LRR_dom_sf"/>
</dbReference>
<feature type="compositionally biased region" description="Acidic residues" evidence="1">
    <location>
        <begin position="121"/>
        <end position="137"/>
    </location>
</feature>
<evidence type="ECO:0000259" key="2">
    <source>
        <dbReference type="PROSITE" id="PS50181"/>
    </source>
</evidence>
<gene>
    <name evidence="4" type="primary">LOC117639614</name>
</gene>
<dbReference type="GeneID" id="117639614"/>
<evidence type="ECO:0000256" key="1">
    <source>
        <dbReference type="SAM" id="MobiDB-lite"/>
    </source>
</evidence>
<sequence length="699" mass="76065">MSKCMQGGPQYILTSFQTWTYTPLSENKCHAIKNGMTEKPLQKSACYARVKISVKMDPLSLLPMEVWRLIFKMLPLDDRVTAGQVSRSWRQFFRNPMMWVGVVLEVGEDPKHIKPSFAHDDDSEESSEWEDVEDEDSSGGSDNDPSESMEESDADSSEDDCADDKSGDDKSKAAISGNDKSEVVNSGDEESEAANRENDKSEANSGDEESEADNSGNDKSEAVNSGDEESEADNSGDDQSKGKDEQSKADNCGGDSEGNSIDDESEAVNLEDGHQGCDDVEGSHEDCDGTDRNASGGDDKHGTSGISEDEHVGSVTGYSKSQCSDDAKDAEAGKQDPGVQENISRDLANGGKSSEAKANGPSDESNVTGKGLAGNETAEKPACLPGRAVDRTSCRVLRAAPCLRAIVVRGWRVSAPIMKALMETTAKVTCLNFTTFIAAPKDAEKIVSKLGLHLEELHFREASRQLLELLSVLRVPRLRNFAADSVAECPLGSDLYFAYVHSVSWIKHPLPAPTPAPLVAFIKAHSSTLRYLTIGNMWSWVTHTMQVMEAVSSCRGLTHLGVLCSEFLRIGPASLPALTHLSIKLMIHNDDKVDHRLCLEPLPPSLEELDLSLILVDLSEVLDVLVRQAPSLPNLRKLHVQFIVQVPDTVKQLQRLRAAFPGVTVSSEARIDCLARKENQNVFRCTVPGSYIPPAIDWS</sequence>
<dbReference type="Gene3D" id="1.20.1280.50">
    <property type="match status" value="1"/>
</dbReference>
<evidence type="ECO:0000313" key="4">
    <source>
        <dbReference type="RefSeq" id="XP_034231351.1"/>
    </source>
</evidence>
<protein>
    <submittedName>
        <fullName evidence="4">Uncharacterized protein LOC117639614 isoform X1</fullName>
    </submittedName>
</protein>
<dbReference type="CDD" id="cd09917">
    <property type="entry name" value="F-box_SF"/>
    <property type="match status" value="1"/>
</dbReference>
<dbReference type="AlphaFoldDB" id="A0A6P8Y5U1"/>
<feature type="compositionally biased region" description="Acidic residues" evidence="1">
    <location>
        <begin position="226"/>
        <end position="236"/>
    </location>
</feature>
<organism evidence="4">
    <name type="scientific">Thrips palmi</name>
    <name type="common">Melon thrips</name>
    <dbReference type="NCBI Taxonomy" id="161013"/>
    <lineage>
        <taxon>Eukaryota</taxon>
        <taxon>Metazoa</taxon>
        <taxon>Ecdysozoa</taxon>
        <taxon>Arthropoda</taxon>
        <taxon>Hexapoda</taxon>
        <taxon>Insecta</taxon>
        <taxon>Pterygota</taxon>
        <taxon>Neoptera</taxon>
        <taxon>Paraneoptera</taxon>
        <taxon>Thysanoptera</taxon>
        <taxon>Terebrantia</taxon>
        <taxon>Thripoidea</taxon>
        <taxon>Thripidae</taxon>
        <taxon>Thrips</taxon>
    </lineage>
</organism>
<dbReference type="RefSeq" id="XP_034231351.1">
    <property type="nucleotide sequence ID" value="XM_034375460.1"/>
</dbReference>
<dbReference type="Gene3D" id="3.80.10.10">
    <property type="entry name" value="Ribonuclease Inhibitor"/>
    <property type="match status" value="1"/>
</dbReference>
<dbReference type="InterPro" id="IPR001810">
    <property type="entry name" value="F-box_dom"/>
</dbReference>
<dbReference type="KEGG" id="tpal:117639614"/>
<feature type="compositionally biased region" description="Basic and acidic residues" evidence="1">
    <location>
        <begin position="271"/>
        <end position="312"/>
    </location>
</feature>
<name>A0A6P8Y5U1_THRPL</name>
<feature type="compositionally biased region" description="Basic and acidic residues" evidence="1">
    <location>
        <begin position="193"/>
        <end position="202"/>
    </location>
</feature>
<proteinExistence type="predicted"/>
<accession>A0A6P8Y5U1</accession>
<dbReference type="SMART" id="SM00256">
    <property type="entry name" value="FBOX"/>
    <property type="match status" value="1"/>
</dbReference>
<feature type="region of interest" description="Disordered" evidence="1">
    <location>
        <begin position="113"/>
        <end position="378"/>
    </location>
</feature>
<dbReference type="Pfam" id="PF00646">
    <property type="entry name" value="F-box"/>
    <property type="match status" value="1"/>
</dbReference>
<feature type="compositionally biased region" description="Basic and acidic residues" evidence="1">
    <location>
        <begin position="323"/>
        <end position="334"/>
    </location>
</feature>
<dbReference type="SUPFAM" id="SSF52047">
    <property type="entry name" value="RNI-like"/>
    <property type="match status" value="1"/>
</dbReference>
<dbReference type="InterPro" id="IPR036047">
    <property type="entry name" value="F-box-like_dom_sf"/>
</dbReference>
<dbReference type="Proteomes" id="UP000515158">
    <property type="component" value="Unplaced"/>
</dbReference>
<feature type="compositionally biased region" description="Basic and acidic residues" evidence="1">
    <location>
        <begin position="163"/>
        <end position="172"/>
    </location>
</feature>
<feature type="domain" description="F-box" evidence="2">
    <location>
        <begin position="56"/>
        <end position="102"/>
    </location>
</feature>
<reference evidence="4" key="1">
    <citation type="submission" date="2025-08" db="UniProtKB">
        <authorList>
            <consortium name="RefSeq"/>
        </authorList>
    </citation>
    <scope>IDENTIFICATION</scope>
    <source>
        <tissue evidence="4">Total insect</tissue>
    </source>
</reference>
<feature type="compositionally biased region" description="Basic and acidic residues" evidence="1">
    <location>
        <begin position="238"/>
        <end position="248"/>
    </location>
</feature>
<evidence type="ECO:0000313" key="3">
    <source>
        <dbReference type="Proteomes" id="UP000515158"/>
    </source>
</evidence>